<evidence type="ECO:0000256" key="4">
    <source>
        <dbReference type="ARBA" id="ARBA00023242"/>
    </source>
</evidence>
<dbReference type="AlphaFoldDB" id="A0A7J7NLU0"/>
<comment type="function">
    <text evidence="5">Heterogeneous nuclear ribonucleoprotein (hnRNP)-protein binding the poly(A) tail of mRNA and probably involved in some steps of pre-mRNA maturation.</text>
</comment>
<feature type="region of interest" description="Disordered" evidence="8">
    <location>
        <begin position="1"/>
        <end position="80"/>
    </location>
</feature>
<comment type="caution">
    <text evidence="10">The sequence shown here is derived from an EMBL/GenBank/DDBJ whole genome shotgun (WGS) entry which is preliminary data.</text>
</comment>
<proteinExistence type="inferred from homology"/>
<accession>A0A7J7NLU0</accession>
<evidence type="ECO:0000313" key="11">
    <source>
        <dbReference type="Proteomes" id="UP000541444"/>
    </source>
</evidence>
<dbReference type="FunFam" id="3.30.70.330:FF:000103">
    <property type="entry name" value="Polyadenylate-binding protein RBP47B"/>
    <property type="match status" value="1"/>
</dbReference>
<dbReference type="SUPFAM" id="SSF54928">
    <property type="entry name" value="RNA-binding domain, RBD"/>
    <property type="match status" value="2"/>
</dbReference>
<dbReference type="InterPro" id="IPR012677">
    <property type="entry name" value="Nucleotide-bd_a/b_plait_sf"/>
</dbReference>
<feature type="region of interest" description="Disordered" evidence="8">
    <location>
        <begin position="360"/>
        <end position="381"/>
    </location>
</feature>
<dbReference type="InterPro" id="IPR050825">
    <property type="entry name" value="RBM42_RBP45_47-like"/>
</dbReference>
<keyword evidence="3 7" id="KW-0694">RNA-binding</keyword>
<dbReference type="Proteomes" id="UP000541444">
    <property type="component" value="Unassembled WGS sequence"/>
</dbReference>
<feature type="domain" description="RRM" evidence="9">
    <location>
        <begin position="86"/>
        <end position="166"/>
    </location>
</feature>
<dbReference type="GO" id="GO:0003729">
    <property type="term" value="F:mRNA binding"/>
    <property type="evidence" value="ECO:0007669"/>
    <property type="project" value="InterPro"/>
</dbReference>
<evidence type="ECO:0000256" key="1">
    <source>
        <dbReference type="ARBA" id="ARBA00004123"/>
    </source>
</evidence>
<dbReference type="EMBL" id="JACGCM010000704">
    <property type="protein sequence ID" value="KAF6168053.1"/>
    <property type="molecule type" value="Genomic_DNA"/>
</dbReference>
<feature type="domain" description="RRM" evidence="9">
    <location>
        <begin position="290"/>
        <end position="362"/>
    </location>
</feature>
<keyword evidence="2" id="KW-0677">Repeat</keyword>
<evidence type="ECO:0000256" key="7">
    <source>
        <dbReference type="PROSITE-ProRule" id="PRU00176"/>
    </source>
</evidence>
<keyword evidence="4" id="KW-0539">Nucleus</keyword>
<dbReference type="FunFam" id="3.30.70.330:FF:000236">
    <property type="entry name" value="Polyadenylate-binding protein RBP45C"/>
    <property type="match status" value="1"/>
</dbReference>
<reference evidence="10 11" key="1">
    <citation type="journal article" date="2020" name="IScience">
        <title>Genome Sequencing of the Endangered Kingdonia uniflora (Circaeasteraceae, Ranunculales) Reveals Potential Mechanisms of Evolutionary Specialization.</title>
        <authorList>
            <person name="Sun Y."/>
            <person name="Deng T."/>
            <person name="Zhang A."/>
            <person name="Moore M.J."/>
            <person name="Landis J.B."/>
            <person name="Lin N."/>
            <person name="Zhang H."/>
            <person name="Zhang X."/>
            <person name="Huang J."/>
            <person name="Zhang X."/>
            <person name="Sun H."/>
            <person name="Wang H."/>
        </authorList>
    </citation>
    <scope>NUCLEOTIDE SEQUENCE [LARGE SCALE GENOMIC DNA]</scope>
    <source>
        <strain evidence="10">TB1705</strain>
        <tissue evidence="10">Leaf</tissue>
    </source>
</reference>
<dbReference type="Gene3D" id="3.30.70.330">
    <property type="match status" value="3"/>
</dbReference>
<gene>
    <name evidence="10" type="ORF">GIB67_011438</name>
</gene>
<dbReference type="PANTHER" id="PTHR47640">
    <property type="entry name" value="TRNA SELENOCYSTEINE 1-ASSOCIATED PROTEIN 1-RELATED-RELATED"/>
    <property type="match status" value="1"/>
</dbReference>
<feature type="region of interest" description="Disordered" evidence="8">
    <location>
        <begin position="263"/>
        <end position="287"/>
    </location>
</feature>
<sequence>MMQQPGQGGGIPPQMIPPPQQYPQQAPPQQQQWMMMPPQQQQPQAPQMWNHQQLPPQQQQLPPQQQPPQQQYSAAPQQPANADEIRTLWIGDLQYWMEESYLQSIFGQTGEVISVKVIKNRQTGQSEGYGFIEFVTRAAAERVLSSYNGTVMPNAEQTFRLNWASFGSGEKRGDDGNDFTIFVGDLAADVTDYVLQEVFRGQYPSIKGAKVVTDRTTGRSKGYGFVRFADETEQLRAMSEMNGMFCSTRPMRIGPATTKKTVSVGGQQQYPKASFQSTPTSQNENDPNNTTIFVGGLDSNVTEDTLRQVFSQFGELIHVKIPVGKRCGFVQFANRACAEEALLMLQGTLLGGQSIRLSWGRSPSNKQEASAGGWAQPQPDPNQWNAGGTVGAVYGYNQGFESYGYAPPPQDPNMYSYPGYGNYQQQQGNYQQQQQCVTNLFLRCSDPTYGAVRNREWRAIFWNTFMYLRGSSCIVHHLG</sequence>
<dbReference type="GO" id="GO:0005829">
    <property type="term" value="C:cytosol"/>
    <property type="evidence" value="ECO:0007669"/>
    <property type="project" value="TreeGrafter"/>
</dbReference>
<dbReference type="Pfam" id="PF00076">
    <property type="entry name" value="RRM_1"/>
    <property type="match status" value="3"/>
</dbReference>
<feature type="domain" description="RRM" evidence="9">
    <location>
        <begin position="179"/>
        <end position="258"/>
    </location>
</feature>
<feature type="compositionally biased region" description="Gly residues" evidence="8">
    <location>
        <begin position="1"/>
        <end position="11"/>
    </location>
</feature>
<evidence type="ECO:0000256" key="8">
    <source>
        <dbReference type="SAM" id="MobiDB-lite"/>
    </source>
</evidence>
<name>A0A7J7NLU0_9MAGN</name>
<evidence type="ECO:0000256" key="6">
    <source>
        <dbReference type="ARBA" id="ARBA00061708"/>
    </source>
</evidence>
<evidence type="ECO:0000256" key="2">
    <source>
        <dbReference type="ARBA" id="ARBA00022737"/>
    </source>
</evidence>
<comment type="subcellular location">
    <subcellularLocation>
        <location evidence="1">Nucleus</location>
    </subcellularLocation>
</comment>
<dbReference type="GO" id="GO:0005634">
    <property type="term" value="C:nucleus"/>
    <property type="evidence" value="ECO:0007669"/>
    <property type="project" value="UniProtKB-SubCell"/>
</dbReference>
<dbReference type="PROSITE" id="PS50102">
    <property type="entry name" value="RRM"/>
    <property type="match status" value="3"/>
</dbReference>
<dbReference type="FunFam" id="3.30.70.330:FF:000405">
    <property type="entry name" value="polyadenylate-binding protein RBP45"/>
    <property type="match status" value="1"/>
</dbReference>
<protein>
    <recommendedName>
        <fullName evidence="9">RRM domain-containing protein</fullName>
    </recommendedName>
</protein>
<dbReference type="PANTHER" id="PTHR47640:SF48">
    <property type="entry name" value="POLYADENYLATE-BINDING PROTEIN RBP45B"/>
    <property type="match status" value="1"/>
</dbReference>
<evidence type="ECO:0000256" key="5">
    <source>
        <dbReference type="ARBA" id="ARBA00057395"/>
    </source>
</evidence>
<evidence type="ECO:0000259" key="9">
    <source>
        <dbReference type="PROSITE" id="PS50102"/>
    </source>
</evidence>
<dbReference type="InterPro" id="IPR035979">
    <property type="entry name" value="RBD_domain_sf"/>
</dbReference>
<feature type="compositionally biased region" description="Low complexity" evidence="8">
    <location>
        <begin position="22"/>
        <end position="80"/>
    </location>
</feature>
<dbReference type="CDD" id="cd12344">
    <property type="entry name" value="RRM1_SECp43_like"/>
    <property type="match status" value="1"/>
</dbReference>
<dbReference type="InterPro" id="IPR000504">
    <property type="entry name" value="RRM_dom"/>
</dbReference>
<evidence type="ECO:0000256" key="3">
    <source>
        <dbReference type="ARBA" id="ARBA00022884"/>
    </source>
</evidence>
<dbReference type="SMART" id="SM00360">
    <property type="entry name" value="RRM"/>
    <property type="match status" value="3"/>
</dbReference>
<comment type="similarity">
    <text evidence="6">Belongs to the polyadenylate-binding RBP45 family.</text>
</comment>
<dbReference type="OrthoDB" id="446113at2759"/>
<evidence type="ECO:0000313" key="10">
    <source>
        <dbReference type="EMBL" id="KAF6168053.1"/>
    </source>
</evidence>
<dbReference type="CDD" id="cd12345">
    <property type="entry name" value="RRM2_SECp43_like"/>
    <property type="match status" value="1"/>
</dbReference>
<keyword evidence="11" id="KW-1185">Reference proteome</keyword>
<organism evidence="10 11">
    <name type="scientific">Kingdonia uniflora</name>
    <dbReference type="NCBI Taxonomy" id="39325"/>
    <lineage>
        <taxon>Eukaryota</taxon>
        <taxon>Viridiplantae</taxon>
        <taxon>Streptophyta</taxon>
        <taxon>Embryophyta</taxon>
        <taxon>Tracheophyta</taxon>
        <taxon>Spermatophyta</taxon>
        <taxon>Magnoliopsida</taxon>
        <taxon>Ranunculales</taxon>
        <taxon>Circaeasteraceae</taxon>
        <taxon>Kingdonia</taxon>
    </lineage>
</organism>